<dbReference type="AlphaFoldDB" id="A0A1I1PXG3"/>
<accession>A0A1I1PXG3</accession>
<evidence type="ECO:0000313" key="6">
    <source>
        <dbReference type="Proteomes" id="UP000198728"/>
    </source>
</evidence>
<dbReference type="InterPro" id="IPR051162">
    <property type="entry name" value="T4SS_component"/>
</dbReference>
<sequence length="786" mass="87130">MGLDLSPFVLNFVASEKLAPSGFMHLPYVSLVDDSTIRLRDNGLMRCLRVDGLDSMTSDDSALERIRDALAAVIAQLDQRFMVHVHRISRNVPFEQMAKRVQTGGLAEEIDRRWRSRFTRQRPRDRSLTISITRSAALPRPVSRLARHGKTDIRRSDTRNIEALDEVIRFLVAALGDLAPRVLTASSGDLLGFLASIQSGNELPVNRPRSMGVLADAVFNERVTFAKDYFRLGDGLHRERFGTIRVLKNYAAESWMTMFDELALPCDFVISQSFQPVGNAKAAELIGRQRRVMRATDDARISAAEQLAHLHEDILSQKSSLGLHQMSVSLMAGSLDELRDLVSELETVAGQSGTQMVRDALVAKAHYFGQWPGNRAKLVRQSLITNRNFADFASLHRASMGLARDRVPWASPVTYFPTIDGSLRRFNFHDAGSPDAAPSPGHTIAIGKTGTGKSVLAGFLMAQLARLDARIFVFDYRRGLEMITRGLGGSYGTIHSGEATGLNPLQVETDEEGVDWLADWLGRVIKPQGELTPVQTRRIFEICRGNAGVQPQLRRWEDLAKQFASTDDGGELISLVSEWAPRGRFGWVFGKSDEDSFSLDGRIVGFDLTQILDAESARERMAVLSYIFRRVERQLRDARRTVVIIDEAWKALDNPYFAEKLKGWLVTLRKQNAVVLMMTQNPEQLTASRVGAGIYSSFSTQILLPNPNALAADYAPLRLNDKELAYILGTNAGRSFLLRDQAGSTIVNADLSPLGKLVQVIGGGAMGEAIVGSGYRDHANFWENAC</sequence>
<proteinExistence type="inferred from homology"/>
<gene>
    <name evidence="5" type="ORF">SAMN04488094_11712</name>
</gene>
<dbReference type="RefSeq" id="WP_177208433.1">
    <property type="nucleotide sequence ID" value="NZ_FOLG01000017.1"/>
</dbReference>
<evidence type="ECO:0000313" key="5">
    <source>
        <dbReference type="EMBL" id="SFD14574.1"/>
    </source>
</evidence>
<name>A0A1I1PXG3_9RHOB</name>
<dbReference type="STRING" id="441112.SAMN04488094_11712"/>
<dbReference type="InterPro" id="IPR027417">
    <property type="entry name" value="P-loop_NTPase"/>
</dbReference>
<reference evidence="5 6" key="1">
    <citation type="submission" date="2016-10" db="EMBL/GenBank/DDBJ databases">
        <authorList>
            <person name="de Groot N.N."/>
        </authorList>
    </citation>
    <scope>NUCLEOTIDE SEQUENCE [LARGE SCALE GENOMIC DNA]</scope>
    <source>
        <strain evidence="5 6">DSM 19548</strain>
    </source>
</reference>
<protein>
    <submittedName>
        <fullName evidence="5">Type IV secretion system protein VirB4</fullName>
    </submittedName>
</protein>
<dbReference type="GO" id="GO:0005524">
    <property type="term" value="F:ATP binding"/>
    <property type="evidence" value="ECO:0007669"/>
    <property type="project" value="UniProtKB-KW"/>
</dbReference>
<keyword evidence="6" id="KW-1185">Reference proteome</keyword>
<evidence type="ECO:0000256" key="2">
    <source>
        <dbReference type="ARBA" id="ARBA00022741"/>
    </source>
</evidence>
<dbReference type="InterPro" id="IPR018145">
    <property type="entry name" value="CagE_TrbE_VirB_cntrl_dom"/>
</dbReference>
<dbReference type="PANTHER" id="PTHR30121:SF12">
    <property type="entry name" value="TYPE IV SECRETION SYSTEM PROTEIN CAGE"/>
    <property type="match status" value="1"/>
</dbReference>
<organism evidence="5 6">
    <name type="scientific">Tropicimonas isoalkanivorans</name>
    <dbReference type="NCBI Taxonomy" id="441112"/>
    <lineage>
        <taxon>Bacteria</taxon>
        <taxon>Pseudomonadati</taxon>
        <taxon>Pseudomonadota</taxon>
        <taxon>Alphaproteobacteria</taxon>
        <taxon>Rhodobacterales</taxon>
        <taxon>Roseobacteraceae</taxon>
        <taxon>Tropicimonas</taxon>
    </lineage>
</organism>
<evidence type="ECO:0000256" key="1">
    <source>
        <dbReference type="ARBA" id="ARBA00006512"/>
    </source>
</evidence>
<feature type="domain" description="AAA+ ATPase" evidence="4">
    <location>
        <begin position="439"/>
        <end position="708"/>
    </location>
</feature>
<dbReference type="EMBL" id="FOLG01000017">
    <property type="protein sequence ID" value="SFD14574.1"/>
    <property type="molecule type" value="Genomic_DNA"/>
</dbReference>
<evidence type="ECO:0000256" key="3">
    <source>
        <dbReference type="ARBA" id="ARBA00022840"/>
    </source>
</evidence>
<evidence type="ECO:0000259" key="4">
    <source>
        <dbReference type="SMART" id="SM00382"/>
    </source>
</evidence>
<dbReference type="SUPFAM" id="SSF52540">
    <property type="entry name" value="P-loop containing nucleoside triphosphate hydrolases"/>
    <property type="match status" value="1"/>
</dbReference>
<dbReference type="Gene3D" id="3.40.50.300">
    <property type="entry name" value="P-loop containing nucleotide triphosphate hydrolases"/>
    <property type="match status" value="2"/>
</dbReference>
<dbReference type="Proteomes" id="UP000198728">
    <property type="component" value="Unassembled WGS sequence"/>
</dbReference>
<comment type="similarity">
    <text evidence="1">Belongs to the TrbE/VirB4 family.</text>
</comment>
<dbReference type="Pfam" id="PF03135">
    <property type="entry name" value="CagE_TrbE_VirB"/>
    <property type="match status" value="1"/>
</dbReference>
<keyword evidence="3" id="KW-0067">ATP-binding</keyword>
<dbReference type="SMART" id="SM00382">
    <property type="entry name" value="AAA"/>
    <property type="match status" value="1"/>
</dbReference>
<keyword evidence="2" id="KW-0547">Nucleotide-binding</keyword>
<dbReference type="Pfam" id="PF19044">
    <property type="entry name" value="P-loop_TraG"/>
    <property type="match status" value="1"/>
</dbReference>
<dbReference type="InterPro" id="IPR003593">
    <property type="entry name" value="AAA+_ATPase"/>
</dbReference>
<dbReference type="InterPro" id="IPR043964">
    <property type="entry name" value="P-loop_TraG"/>
</dbReference>
<dbReference type="PANTHER" id="PTHR30121">
    <property type="entry name" value="UNCHARACTERIZED PROTEIN YJGR-RELATED"/>
    <property type="match status" value="1"/>
</dbReference>